<comment type="caution">
    <text evidence="1">The sequence shown here is derived from an EMBL/GenBank/DDBJ whole genome shotgun (WGS) entry which is preliminary data.</text>
</comment>
<dbReference type="EMBL" id="SOCE01000001">
    <property type="protein sequence ID" value="TDU87557.1"/>
    <property type="molecule type" value="Genomic_DNA"/>
</dbReference>
<organism evidence="1 2">
    <name type="scientific">Kribbella voronezhensis</name>
    <dbReference type="NCBI Taxonomy" id="2512212"/>
    <lineage>
        <taxon>Bacteria</taxon>
        <taxon>Bacillati</taxon>
        <taxon>Actinomycetota</taxon>
        <taxon>Actinomycetes</taxon>
        <taxon>Propionibacteriales</taxon>
        <taxon>Kribbellaceae</taxon>
        <taxon>Kribbella</taxon>
    </lineage>
</organism>
<dbReference type="RefSeq" id="WP_133977315.1">
    <property type="nucleotide sequence ID" value="NZ_SOCE01000001.1"/>
</dbReference>
<reference evidence="1 2" key="1">
    <citation type="submission" date="2019-03" db="EMBL/GenBank/DDBJ databases">
        <title>Genomic Encyclopedia of Type Strains, Phase III (KMG-III): the genomes of soil and plant-associated and newly described type strains.</title>
        <authorList>
            <person name="Whitman W."/>
        </authorList>
    </citation>
    <scope>NUCLEOTIDE SEQUENCE [LARGE SCALE GENOMIC DNA]</scope>
    <source>
        <strain evidence="1 2">VKM Ac-2575</strain>
    </source>
</reference>
<keyword evidence="2" id="KW-1185">Reference proteome</keyword>
<dbReference type="AlphaFoldDB" id="A0A4R7T8R9"/>
<dbReference type="Proteomes" id="UP000295151">
    <property type="component" value="Unassembled WGS sequence"/>
</dbReference>
<name>A0A4R7T8R9_9ACTN</name>
<dbReference type="Gene3D" id="1.10.10.60">
    <property type="entry name" value="Homeodomain-like"/>
    <property type="match status" value="2"/>
</dbReference>
<gene>
    <name evidence="1" type="ORF">EV138_1081</name>
</gene>
<evidence type="ECO:0000313" key="2">
    <source>
        <dbReference type="Proteomes" id="UP000295151"/>
    </source>
</evidence>
<accession>A0A4R7T8R9</accession>
<protein>
    <recommendedName>
        <fullName evidence="3">Helix-turn-helix protein</fullName>
    </recommendedName>
</protein>
<evidence type="ECO:0008006" key="3">
    <source>
        <dbReference type="Google" id="ProtNLM"/>
    </source>
</evidence>
<sequence length="114" mass="12777">MTETTPTPRVHKLDERLDSETVAKIVAEYEAGGSSESIGALFCLSKRSVIKILREAGIKVRYPRMTEAELRRATMLYNSGSSLVGVGNRLGREHSTVYKALKRARVRMRDTHGR</sequence>
<evidence type="ECO:0000313" key="1">
    <source>
        <dbReference type="EMBL" id="TDU87557.1"/>
    </source>
</evidence>
<dbReference type="OrthoDB" id="3035096at2"/>
<proteinExistence type="predicted"/>